<evidence type="ECO:0000313" key="1">
    <source>
        <dbReference type="EMBL" id="NEX19463.1"/>
    </source>
</evidence>
<accession>A0A6P1DQN0</accession>
<keyword evidence="2" id="KW-1185">Reference proteome</keyword>
<evidence type="ECO:0000313" key="2">
    <source>
        <dbReference type="Proteomes" id="UP000471640"/>
    </source>
</evidence>
<organism evidence="1 2">
    <name type="scientific">Thiorhodococcus mannitoliphagus</name>
    <dbReference type="NCBI Taxonomy" id="329406"/>
    <lineage>
        <taxon>Bacteria</taxon>
        <taxon>Pseudomonadati</taxon>
        <taxon>Pseudomonadota</taxon>
        <taxon>Gammaproteobacteria</taxon>
        <taxon>Chromatiales</taxon>
        <taxon>Chromatiaceae</taxon>
        <taxon>Thiorhodococcus</taxon>
    </lineage>
</organism>
<name>A0A6P1DQN0_9GAMM</name>
<dbReference type="Proteomes" id="UP000471640">
    <property type="component" value="Unassembled WGS sequence"/>
</dbReference>
<protein>
    <submittedName>
        <fullName evidence="1">Uncharacterized protein</fullName>
    </submittedName>
</protein>
<sequence>MRVIPPSADCTPQFAYEVMTKGNAARFSGDECSAVDLALDVDDFARSDNLRVA</sequence>
<reference evidence="2" key="1">
    <citation type="journal article" date="2020" name="Microbiol. Resour. Announc.">
        <title>Draft Genome Sequences of Thiorhodococcus mannitoliphagus and Thiorhodococcus minor, Purple Sulfur Photosynthetic Bacteria in the Gammaproteobacterial Family Chromatiaceae.</title>
        <authorList>
            <person name="Aviles F.A."/>
            <person name="Meyer T.E."/>
            <person name="Kyndt J.A."/>
        </authorList>
    </citation>
    <scope>NUCLEOTIDE SEQUENCE [LARGE SCALE GENOMIC DNA]</scope>
    <source>
        <strain evidence="2">DSM 18266</strain>
    </source>
</reference>
<dbReference type="RefSeq" id="WP_164652366.1">
    <property type="nucleotide sequence ID" value="NZ_JAAIJR010000010.1"/>
</dbReference>
<proteinExistence type="predicted"/>
<comment type="caution">
    <text evidence="1">The sequence shown here is derived from an EMBL/GenBank/DDBJ whole genome shotgun (WGS) entry which is preliminary data.</text>
</comment>
<dbReference type="EMBL" id="JAAIJR010000010">
    <property type="protein sequence ID" value="NEX19463.1"/>
    <property type="molecule type" value="Genomic_DNA"/>
</dbReference>
<gene>
    <name evidence="1" type="ORF">G3480_03890</name>
</gene>
<reference evidence="1 2" key="2">
    <citation type="submission" date="2020-02" db="EMBL/GenBank/DDBJ databases">
        <title>Genome sequences of Thiorhodococcus mannitoliphagus and Thiorhodococcus minor, purple sulfur photosynthetic bacteria in the gammaproteobacterial family, Chromatiaceae.</title>
        <authorList>
            <person name="Aviles F.A."/>
            <person name="Meyer T.E."/>
            <person name="Kyndt J.A."/>
        </authorList>
    </citation>
    <scope>NUCLEOTIDE SEQUENCE [LARGE SCALE GENOMIC DNA]</scope>
    <source>
        <strain evidence="1 2">DSM 18266</strain>
    </source>
</reference>
<dbReference type="AlphaFoldDB" id="A0A6P1DQN0"/>